<evidence type="ECO:0000313" key="3">
    <source>
        <dbReference type="Proteomes" id="UP001152533"/>
    </source>
</evidence>
<protein>
    <recommendedName>
        <fullName evidence="4">C2H2-type domain-containing protein</fullName>
    </recommendedName>
</protein>
<name>A0A9W4WAD1_9PEZI</name>
<comment type="caution">
    <text evidence="2">The sequence shown here is derived from an EMBL/GenBank/DDBJ whole genome shotgun (WGS) entry which is preliminary data.</text>
</comment>
<evidence type="ECO:0000256" key="1">
    <source>
        <dbReference type="SAM" id="MobiDB-lite"/>
    </source>
</evidence>
<gene>
    <name evidence="2" type="ORF">CGXH109_LOCUS41779</name>
</gene>
<sequence>MAARVLTATERQRLEVLGLHLNDPEPVLICRPCGYALKPQGERVSRHLAEKHNVPKPERRGLNALVRSIGLADPNDVEPRPDGLPPHEALTVLRGYACRHCAYRTVSLDLICRHISSEHGFRDPRKSDGWQQDHISSDVSLQSWSQNGTRGYWVAQPTAPASSSPLPHKGP</sequence>
<organism evidence="2 3">
    <name type="scientific">Colletotrichum noveboracense</name>
    <dbReference type="NCBI Taxonomy" id="2664923"/>
    <lineage>
        <taxon>Eukaryota</taxon>
        <taxon>Fungi</taxon>
        <taxon>Dikarya</taxon>
        <taxon>Ascomycota</taxon>
        <taxon>Pezizomycotina</taxon>
        <taxon>Sordariomycetes</taxon>
        <taxon>Hypocreomycetidae</taxon>
        <taxon>Glomerellales</taxon>
        <taxon>Glomerellaceae</taxon>
        <taxon>Colletotrichum</taxon>
        <taxon>Colletotrichum gloeosporioides species complex</taxon>
    </lineage>
</organism>
<reference evidence="2" key="1">
    <citation type="submission" date="2022-08" db="EMBL/GenBank/DDBJ databases">
        <authorList>
            <person name="Giroux E."/>
            <person name="Giroux E."/>
        </authorList>
    </citation>
    <scope>NUCLEOTIDE SEQUENCE</scope>
    <source>
        <strain evidence="2">H1091258</strain>
    </source>
</reference>
<evidence type="ECO:0008006" key="4">
    <source>
        <dbReference type="Google" id="ProtNLM"/>
    </source>
</evidence>
<feature type="non-terminal residue" evidence="2">
    <location>
        <position position="171"/>
    </location>
</feature>
<dbReference type="InterPro" id="IPR022698">
    <property type="entry name" value="OrsD"/>
</dbReference>
<dbReference type="Proteomes" id="UP001152533">
    <property type="component" value="Unassembled WGS sequence"/>
</dbReference>
<keyword evidence="3" id="KW-1185">Reference proteome</keyword>
<accession>A0A9W4WAD1</accession>
<dbReference type="EMBL" id="CAMGZC010000212">
    <property type="protein sequence ID" value="CAI0645059.1"/>
    <property type="molecule type" value="Genomic_DNA"/>
</dbReference>
<dbReference type="Pfam" id="PF12013">
    <property type="entry name" value="OrsD"/>
    <property type="match status" value="1"/>
</dbReference>
<proteinExistence type="predicted"/>
<evidence type="ECO:0000313" key="2">
    <source>
        <dbReference type="EMBL" id="CAI0645059.1"/>
    </source>
</evidence>
<dbReference type="AlphaFoldDB" id="A0A9W4WAD1"/>
<feature type="region of interest" description="Disordered" evidence="1">
    <location>
        <begin position="151"/>
        <end position="171"/>
    </location>
</feature>